<feature type="compositionally biased region" description="Basic and acidic residues" evidence="1">
    <location>
        <begin position="61"/>
        <end position="79"/>
    </location>
</feature>
<feature type="region of interest" description="Disordered" evidence="1">
    <location>
        <begin position="51"/>
        <end position="108"/>
    </location>
</feature>
<feature type="region of interest" description="Disordered" evidence="1">
    <location>
        <begin position="1"/>
        <end position="23"/>
    </location>
</feature>
<accession>A0A0L0D9C3</accession>
<sequence>MVQGLGQGLGQGASSEARDEVKMKDDVVIVNLDSDSDSNESSCSSQVIVAAKAAKTSGKSPGRDSNSRGEGTVKGEGKSNSETVVTSNKSDVMSDATGVDRGVTGVIPSKGSAEADVVAMDEGEACKEDTLVARKITIRCRRRRKKAATVAVNGGADNGSGGSNVVAMDEGSNGSKADAKAPAGPRLNADGLPEYSWPENNVIKLSIGDKPWMSRGRKKEKPLEGLPGTIEGTIVENNVMFATKDCNHQLPEYMFQAMRGRECFIGLEHTRHGWICVDTEKTLQRIDLWEARDSESTDSGDDILTRNNRPRAKCFPNRHRVRTPLPLPVVAKPRRSKKKAVRKKKAATKKQNKTVAAKRSS</sequence>
<name>A0A0L0D9C3_THETB</name>
<evidence type="ECO:0000256" key="1">
    <source>
        <dbReference type="SAM" id="MobiDB-lite"/>
    </source>
</evidence>
<protein>
    <submittedName>
        <fullName evidence="2">Uncharacterized protein</fullName>
    </submittedName>
</protein>
<dbReference type="RefSeq" id="XP_013758260.1">
    <property type="nucleotide sequence ID" value="XM_013902806.1"/>
</dbReference>
<dbReference type="EMBL" id="GL349452">
    <property type="protein sequence ID" value="KNC48840.1"/>
    <property type="molecule type" value="Genomic_DNA"/>
</dbReference>
<keyword evidence="3" id="KW-1185">Reference proteome</keyword>
<feature type="region of interest" description="Disordered" evidence="1">
    <location>
        <begin position="317"/>
        <end position="361"/>
    </location>
</feature>
<gene>
    <name evidence="2" type="ORF">AMSG_04585</name>
</gene>
<evidence type="ECO:0000313" key="3">
    <source>
        <dbReference type="Proteomes" id="UP000054408"/>
    </source>
</evidence>
<dbReference type="Proteomes" id="UP000054408">
    <property type="component" value="Unassembled WGS sequence"/>
</dbReference>
<feature type="compositionally biased region" description="Polar residues" evidence="1">
    <location>
        <begin position="80"/>
        <end position="91"/>
    </location>
</feature>
<dbReference type="AlphaFoldDB" id="A0A0L0D9C3"/>
<feature type="compositionally biased region" description="Gly residues" evidence="1">
    <location>
        <begin position="1"/>
        <end position="11"/>
    </location>
</feature>
<proteinExistence type="predicted"/>
<reference evidence="2 3" key="1">
    <citation type="submission" date="2010-05" db="EMBL/GenBank/DDBJ databases">
        <title>The Genome Sequence of Thecamonas trahens ATCC 50062.</title>
        <authorList>
            <consortium name="The Broad Institute Genome Sequencing Platform"/>
            <person name="Russ C."/>
            <person name="Cuomo C."/>
            <person name="Shea T."/>
            <person name="Young S.K."/>
            <person name="Zeng Q."/>
            <person name="Koehrsen M."/>
            <person name="Haas B."/>
            <person name="Borodovsky M."/>
            <person name="Guigo R."/>
            <person name="Alvarado L."/>
            <person name="Berlin A."/>
            <person name="Bochicchio J."/>
            <person name="Borenstein D."/>
            <person name="Chapman S."/>
            <person name="Chen Z."/>
            <person name="Freedman E."/>
            <person name="Gellesch M."/>
            <person name="Goldberg J."/>
            <person name="Griggs A."/>
            <person name="Gujja S."/>
            <person name="Heilman E."/>
            <person name="Heiman D."/>
            <person name="Hepburn T."/>
            <person name="Howarth C."/>
            <person name="Jen D."/>
            <person name="Larson L."/>
            <person name="Mehta T."/>
            <person name="Park D."/>
            <person name="Pearson M."/>
            <person name="Roberts A."/>
            <person name="Saif S."/>
            <person name="Shenoy N."/>
            <person name="Sisk P."/>
            <person name="Stolte C."/>
            <person name="Sykes S."/>
            <person name="Thomson T."/>
            <person name="Walk T."/>
            <person name="White J."/>
            <person name="Yandava C."/>
            <person name="Burger G."/>
            <person name="Gray M.W."/>
            <person name="Holland P.W.H."/>
            <person name="King N."/>
            <person name="Lang F.B.F."/>
            <person name="Roger A.J."/>
            <person name="Ruiz-Trillo I."/>
            <person name="Lander E."/>
            <person name="Nusbaum C."/>
        </authorList>
    </citation>
    <scope>NUCLEOTIDE SEQUENCE [LARGE SCALE GENOMIC DNA]</scope>
    <source>
        <strain evidence="2 3">ATCC 50062</strain>
    </source>
</reference>
<feature type="compositionally biased region" description="Basic residues" evidence="1">
    <location>
        <begin position="332"/>
        <end position="352"/>
    </location>
</feature>
<organism evidence="2 3">
    <name type="scientific">Thecamonas trahens ATCC 50062</name>
    <dbReference type="NCBI Taxonomy" id="461836"/>
    <lineage>
        <taxon>Eukaryota</taxon>
        <taxon>Apusozoa</taxon>
        <taxon>Apusomonadida</taxon>
        <taxon>Apusomonadidae</taxon>
        <taxon>Thecamonas</taxon>
    </lineage>
</organism>
<evidence type="ECO:0000313" key="2">
    <source>
        <dbReference type="EMBL" id="KNC48840.1"/>
    </source>
</evidence>
<dbReference type="GeneID" id="25564122"/>